<evidence type="ECO:0000313" key="2">
    <source>
        <dbReference type="EMBL" id="MCI1186750.1"/>
    </source>
</evidence>
<reference evidence="2" key="1">
    <citation type="submission" date="2022-03" db="EMBL/GenBank/DDBJ databases">
        <title>Bacterial whole genome sequence for Hymenobacter sp. DH14.</title>
        <authorList>
            <person name="Le V."/>
        </authorList>
    </citation>
    <scope>NUCLEOTIDE SEQUENCE</scope>
    <source>
        <strain evidence="2">DH14</strain>
    </source>
</reference>
<evidence type="ECO:0000313" key="3">
    <source>
        <dbReference type="Proteomes" id="UP001139193"/>
    </source>
</evidence>
<proteinExistence type="predicted"/>
<organism evidence="2 3">
    <name type="scientific">Hymenobacter cyanobacteriorum</name>
    <dbReference type="NCBI Taxonomy" id="2926463"/>
    <lineage>
        <taxon>Bacteria</taxon>
        <taxon>Pseudomonadati</taxon>
        <taxon>Bacteroidota</taxon>
        <taxon>Cytophagia</taxon>
        <taxon>Cytophagales</taxon>
        <taxon>Hymenobacteraceae</taxon>
        <taxon>Hymenobacter</taxon>
    </lineage>
</organism>
<evidence type="ECO:0000256" key="1">
    <source>
        <dbReference type="SAM" id="MobiDB-lite"/>
    </source>
</evidence>
<comment type="caution">
    <text evidence="2">The sequence shown here is derived from an EMBL/GenBank/DDBJ whole genome shotgun (WGS) entry which is preliminary data.</text>
</comment>
<feature type="region of interest" description="Disordered" evidence="1">
    <location>
        <begin position="82"/>
        <end position="120"/>
    </location>
</feature>
<feature type="compositionally biased region" description="Basic residues" evidence="1">
    <location>
        <begin position="107"/>
        <end position="120"/>
    </location>
</feature>
<gene>
    <name evidence="2" type="ORF">MON38_04920</name>
</gene>
<name>A0A9X1VDX3_9BACT</name>
<dbReference type="AlphaFoldDB" id="A0A9X1VDX3"/>
<protein>
    <submittedName>
        <fullName evidence="2">Uncharacterized protein</fullName>
    </submittedName>
</protein>
<accession>A0A9X1VDX3</accession>
<feature type="compositionally biased region" description="Low complexity" evidence="1">
    <location>
        <begin position="85"/>
        <end position="106"/>
    </location>
</feature>
<dbReference type="RefSeq" id="WP_241935016.1">
    <property type="nucleotide sequence ID" value="NZ_JALBGC010000001.1"/>
</dbReference>
<sequence length="120" mass="12531">MAFPLQFLLETLVSSTLMPSAKKKHSKKDAASEDLLDLAHASVKKFRKVTREIGKLSTGQKVVGGLALAAAGLAYLAARDSGDEAATPGAEAPRAIAAETAAPAAAPRKHPKRPRFAAEE</sequence>
<dbReference type="EMBL" id="JALBGC010000001">
    <property type="protein sequence ID" value="MCI1186750.1"/>
    <property type="molecule type" value="Genomic_DNA"/>
</dbReference>
<dbReference type="Proteomes" id="UP001139193">
    <property type="component" value="Unassembled WGS sequence"/>
</dbReference>
<keyword evidence="3" id="KW-1185">Reference proteome</keyword>